<dbReference type="PANTHER" id="PTHR48051:SF39">
    <property type="entry name" value="P53-INDUCED DEATH DOMAIN PROTEIN 1"/>
    <property type="match status" value="1"/>
</dbReference>
<dbReference type="InterPro" id="IPR001611">
    <property type="entry name" value="Leu-rich_rpt"/>
</dbReference>
<dbReference type="PROSITE" id="PS51450">
    <property type="entry name" value="LRR"/>
    <property type="match status" value="1"/>
</dbReference>
<dbReference type="Gene3D" id="3.80.10.10">
    <property type="entry name" value="Ribonuclease Inhibitor"/>
    <property type="match status" value="1"/>
</dbReference>
<reference evidence="3 4" key="1">
    <citation type="submission" date="2013-01" db="EMBL/GenBank/DDBJ databases">
        <authorList>
            <person name="Harkins D.M."/>
            <person name="Durkin A.S."/>
            <person name="Brinkac L.M."/>
            <person name="Haft D.H."/>
            <person name="Selengut J.D."/>
            <person name="Sanka R."/>
            <person name="DePew J."/>
            <person name="Purushe J."/>
            <person name="Whelen A.C."/>
            <person name="Vinetz J.M."/>
            <person name="Sutton G.G."/>
            <person name="Nierman W.C."/>
            <person name="Fouts D.E."/>
        </authorList>
    </citation>
    <scope>NUCLEOTIDE SEQUENCE [LARGE SCALE GENOMIC DNA]</scope>
    <source>
        <strain evidence="3 4">2001034031</strain>
    </source>
</reference>
<comment type="caution">
    <text evidence="3">The sequence shown here is derived from an EMBL/GenBank/DDBJ whole genome shotgun (WGS) entry which is preliminary data.</text>
</comment>
<dbReference type="InterPro" id="IPR032675">
    <property type="entry name" value="LRR_dom_sf"/>
</dbReference>
<evidence type="ECO:0000256" key="2">
    <source>
        <dbReference type="ARBA" id="ARBA00022737"/>
    </source>
</evidence>
<protein>
    <submittedName>
        <fullName evidence="3">Leucine rich repeat protein</fullName>
    </submittedName>
</protein>
<evidence type="ECO:0000313" key="4">
    <source>
        <dbReference type="Proteomes" id="UP000012138"/>
    </source>
</evidence>
<dbReference type="AlphaFoldDB" id="M6Y5V7"/>
<dbReference type="InterPro" id="IPR050216">
    <property type="entry name" value="LRR_domain-containing"/>
</dbReference>
<evidence type="ECO:0000313" key="3">
    <source>
        <dbReference type="EMBL" id="EMO89090.1"/>
    </source>
</evidence>
<organism evidence="3 4">
    <name type="scientific">Leptospira noguchii str. 2001034031</name>
    <dbReference type="NCBI Taxonomy" id="1193053"/>
    <lineage>
        <taxon>Bacteria</taxon>
        <taxon>Pseudomonadati</taxon>
        <taxon>Spirochaetota</taxon>
        <taxon>Spirochaetia</taxon>
        <taxon>Leptospirales</taxon>
        <taxon>Leptospiraceae</taxon>
        <taxon>Leptospira</taxon>
    </lineage>
</organism>
<sequence>MFLKGNQLTSLPKEIEQLQNLQQLDLSKNRFTTFPKEIEQLQNLKLLRLYSNSFSLEEKQEIQKLLPNCEIDFEGKVESEE</sequence>
<accession>M6Y5V7</accession>
<name>M6Y5V7_9LEPT</name>
<gene>
    <name evidence="3" type="ORF">LEP1GSC024_1755</name>
</gene>
<proteinExistence type="predicted"/>
<evidence type="ECO:0000256" key="1">
    <source>
        <dbReference type="ARBA" id="ARBA00022614"/>
    </source>
</evidence>
<keyword evidence="2" id="KW-0677">Repeat</keyword>
<dbReference type="Proteomes" id="UP000012138">
    <property type="component" value="Unassembled WGS sequence"/>
</dbReference>
<keyword evidence="1" id="KW-0433">Leucine-rich repeat</keyword>
<dbReference type="Pfam" id="PF13855">
    <property type="entry name" value="LRR_8"/>
    <property type="match status" value="1"/>
</dbReference>
<dbReference type="GO" id="GO:0005737">
    <property type="term" value="C:cytoplasm"/>
    <property type="evidence" value="ECO:0007669"/>
    <property type="project" value="TreeGrafter"/>
</dbReference>
<dbReference type="SUPFAM" id="SSF52075">
    <property type="entry name" value="Outer arm dynein light chain 1"/>
    <property type="match status" value="1"/>
</dbReference>
<dbReference type="EMBL" id="AKXB02000110">
    <property type="protein sequence ID" value="EMO89090.1"/>
    <property type="molecule type" value="Genomic_DNA"/>
</dbReference>
<dbReference type="PANTHER" id="PTHR48051">
    <property type="match status" value="1"/>
</dbReference>